<evidence type="ECO:0000313" key="3">
    <source>
        <dbReference type="Proteomes" id="UP000663836"/>
    </source>
</evidence>
<evidence type="ECO:0000313" key="1">
    <source>
        <dbReference type="EMBL" id="CAF1511861.1"/>
    </source>
</evidence>
<comment type="caution">
    <text evidence="2">The sequence shown here is derived from an EMBL/GenBank/DDBJ whole genome shotgun (WGS) entry which is preliminary data.</text>
</comment>
<accession>A0A819I6C4</accession>
<gene>
    <name evidence="2" type="ORF">JBS370_LOCUS21268</name>
    <name evidence="1" type="ORF">ZHD862_LOCUS37958</name>
</gene>
<dbReference type="Proteomes" id="UP000663836">
    <property type="component" value="Unassembled WGS sequence"/>
</dbReference>
<dbReference type="EMBL" id="CAJOBD010002793">
    <property type="protein sequence ID" value="CAF3908508.1"/>
    <property type="molecule type" value="Genomic_DNA"/>
</dbReference>
<reference evidence="2" key="1">
    <citation type="submission" date="2021-02" db="EMBL/GenBank/DDBJ databases">
        <authorList>
            <person name="Nowell W R."/>
        </authorList>
    </citation>
    <scope>NUCLEOTIDE SEQUENCE</scope>
</reference>
<dbReference type="Proteomes" id="UP000663864">
    <property type="component" value="Unassembled WGS sequence"/>
</dbReference>
<name>A0A819I6C4_9BILA</name>
<organism evidence="2 3">
    <name type="scientific">Rotaria sordida</name>
    <dbReference type="NCBI Taxonomy" id="392033"/>
    <lineage>
        <taxon>Eukaryota</taxon>
        <taxon>Metazoa</taxon>
        <taxon>Spiralia</taxon>
        <taxon>Gnathifera</taxon>
        <taxon>Rotifera</taxon>
        <taxon>Eurotatoria</taxon>
        <taxon>Bdelloidea</taxon>
        <taxon>Philodinida</taxon>
        <taxon>Philodinidae</taxon>
        <taxon>Rotaria</taxon>
    </lineage>
</organism>
<sequence length="251" mass="29428">MAQVNSMCYTYGRGKTLIQQSRKYFKQQLEEVTSKLNEHIKLAPSTIDTNKLMTIATDLVNKDQYQLRVELERRKHMLKFDAKDHHLVETFYQLKPRQTEIHSAKVIWKAIHDQQVLQYEIAMFKNWFLSTSRSTSCTFQDLQLTKINDIFSHIILDKKLSSTTSLTKHENNSIANFIEDSIQQTIITAVEIVQSYEQKVPSKQDKFQKPPSITSIINAIENHQMNMVQRAQYNITQQLKVIFQTNISDHY</sequence>
<evidence type="ECO:0000313" key="2">
    <source>
        <dbReference type="EMBL" id="CAF3908508.1"/>
    </source>
</evidence>
<dbReference type="AlphaFoldDB" id="A0A819I6C4"/>
<dbReference type="EMBL" id="CAJNOT010007831">
    <property type="protein sequence ID" value="CAF1511861.1"/>
    <property type="molecule type" value="Genomic_DNA"/>
</dbReference>
<protein>
    <submittedName>
        <fullName evidence="2">Uncharacterized protein</fullName>
    </submittedName>
</protein>
<proteinExistence type="predicted"/>